<evidence type="ECO:0000313" key="7">
    <source>
        <dbReference type="Proteomes" id="UP000670947"/>
    </source>
</evidence>
<dbReference type="SUPFAM" id="SSF51215">
    <property type="entry name" value="Regulatory protein AraC"/>
    <property type="match status" value="1"/>
</dbReference>
<name>A0ABS3W5Z4_9BACL</name>
<keyword evidence="3" id="KW-0010">Activator</keyword>
<dbReference type="Pfam" id="PF12833">
    <property type="entry name" value="HTH_18"/>
    <property type="match status" value="1"/>
</dbReference>
<dbReference type="Pfam" id="PF02311">
    <property type="entry name" value="AraC_binding"/>
    <property type="match status" value="1"/>
</dbReference>
<dbReference type="PANTHER" id="PTHR46796">
    <property type="entry name" value="HTH-TYPE TRANSCRIPTIONAL ACTIVATOR RHAS-RELATED"/>
    <property type="match status" value="1"/>
</dbReference>
<dbReference type="PROSITE" id="PS00041">
    <property type="entry name" value="HTH_ARAC_FAMILY_1"/>
    <property type="match status" value="1"/>
</dbReference>
<reference evidence="6 7" key="1">
    <citation type="submission" date="2021-03" db="EMBL/GenBank/DDBJ databases">
        <title>Paenibacillus artemisicola MWE-103 whole genome sequence.</title>
        <authorList>
            <person name="Ham Y.J."/>
        </authorList>
    </citation>
    <scope>NUCLEOTIDE SEQUENCE [LARGE SCALE GENOMIC DNA]</scope>
    <source>
        <strain evidence="6 7">MWE-103</strain>
    </source>
</reference>
<evidence type="ECO:0000313" key="6">
    <source>
        <dbReference type="EMBL" id="MBO7743720.1"/>
    </source>
</evidence>
<sequence length="290" mass="33559">MKLTYKTIIQNYFHRFHAEVSMAAFTRTNPGIRDQSTPEFYRFWMIQEGGGRLQIGGRCLDLQPGQLLLVPPGTRQSFTAENDETVGLYWCHFRASIGDMDMFELLQLPISVVPSEPERVAGLFCRLIDACHSTALTRELHIRSAMFELLACYLEYGGFSESSLRENEPLDKIDHVLQYIEEHLSGPIAVEDMARLAYLHPNYFIGYFKNLIGYAPAQYVLYRRLERAKELLERKDASISDVARAVGMQNHYLSRMFRHYTGLTPSRYRQIYHQTAAHCEQAADKEDNEW</sequence>
<dbReference type="InterPro" id="IPR018062">
    <property type="entry name" value="HTH_AraC-typ_CS"/>
</dbReference>
<dbReference type="SMART" id="SM00342">
    <property type="entry name" value="HTH_ARAC"/>
    <property type="match status" value="1"/>
</dbReference>
<dbReference type="Gene3D" id="1.10.10.60">
    <property type="entry name" value="Homeodomain-like"/>
    <property type="match status" value="2"/>
</dbReference>
<dbReference type="InterPro" id="IPR037923">
    <property type="entry name" value="HTH-like"/>
</dbReference>
<feature type="domain" description="HTH araC/xylS-type" evidence="5">
    <location>
        <begin position="174"/>
        <end position="271"/>
    </location>
</feature>
<dbReference type="InterPro" id="IPR018060">
    <property type="entry name" value="HTH_AraC"/>
</dbReference>
<protein>
    <submittedName>
        <fullName evidence="6">Helix-turn-helix transcriptional regulator</fullName>
    </submittedName>
</protein>
<dbReference type="EMBL" id="JAGGDJ010000003">
    <property type="protein sequence ID" value="MBO7743720.1"/>
    <property type="molecule type" value="Genomic_DNA"/>
</dbReference>
<dbReference type="Proteomes" id="UP000670947">
    <property type="component" value="Unassembled WGS sequence"/>
</dbReference>
<gene>
    <name evidence="6" type="ORF">I8J29_05895</name>
</gene>
<dbReference type="InterPro" id="IPR009057">
    <property type="entry name" value="Homeodomain-like_sf"/>
</dbReference>
<keyword evidence="2" id="KW-0238">DNA-binding</keyword>
<dbReference type="SUPFAM" id="SSF46689">
    <property type="entry name" value="Homeodomain-like"/>
    <property type="match status" value="2"/>
</dbReference>
<dbReference type="Gene3D" id="2.60.120.10">
    <property type="entry name" value="Jelly Rolls"/>
    <property type="match status" value="1"/>
</dbReference>
<proteinExistence type="predicted"/>
<keyword evidence="4" id="KW-0804">Transcription</keyword>
<comment type="caution">
    <text evidence="6">The sequence shown here is derived from an EMBL/GenBank/DDBJ whole genome shotgun (WGS) entry which is preliminary data.</text>
</comment>
<organism evidence="6 7">
    <name type="scientific">Paenibacillus artemisiicola</name>
    <dbReference type="NCBI Taxonomy" id="1172618"/>
    <lineage>
        <taxon>Bacteria</taxon>
        <taxon>Bacillati</taxon>
        <taxon>Bacillota</taxon>
        <taxon>Bacilli</taxon>
        <taxon>Bacillales</taxon>
        <taxon>Paenibacillaceae</taxon>
        <taxon>Paenibacillus</taxon>
    </lineage>
</organism>
<dbReference type="PROSITE" id="PS01124">
    <property type="entry name" value="HTH_ARAC_FAMILY_2"/>
    <property type="match status" value="1"/>
</dbReference>
<dbReference type="InterPro" id="IPR014710">
    <property type="entry name" value="RmlC-like_jellyroll"/>
</dbReference>
<dbReference type="InterPro" id="IPR050204">
    <property type="entry name" value="AraC_XylS_family_regulators"/>
</dbReference>
<evidence type="ECO:0000256" key="3">
    <source>
        <dbReference type="ARBA" id="ARBA00023159"/>
    </source>
</evidence>
<dbReference type="InterPro" id="IPR003313">
    <property type="entry name" value="AraC-bd"/>
</dbReference>
<evidence type="ECO:0000256" key="2">
    <source>
        <dbReference type="ARBA" id="ARBA00023125"/>
    </source>
</evidence>
<keyword evidence="7" id="KW-1185">Reference proteome</keyword>
<accession>A0ABS3W5Z4</accession>
<keyword evidence="1" id="KW-0805">Transcription regulation</keyword>
<evidence type="ECO:0000256" key="4">
    <source>
        <dbReference type="ARBA" id="ARBA00023163"/>
    </source>
</evidence>
<evidence type="ECO:0000256" key="1">
    <source>
        <dbReference type="ARBA" id="ARBA00023015"/>
    </source>
</evidence>
<dbReference type="RefSeq" id="WP_208846759.1">
    <property type="nucleotide sequence ID" value="NZ_JAGGDJ010000003.1"/>
</dbReference>
<evidence type="ECO:0000259" key="5">
    <source>
        <dbReference type="PROSITE" id="PS01124"/>
    </source>
</evidence>